<protein>
    <submittedName>
        <fullName evidence="1">Uncharacterized protein</fullName>
    </submittedName>
</protein>
<dbReference type="GeneID" id="30066238"/>
<proteinExistence type="predicted"/>
<dbReference type="EMBL" id="CM000587">
    <property type="protein sequence ID" value="EWG48856.1"/>
    <property type="molecule type" value="Genomic_DNA"/>
</dbReference>
<dbReference type="EMBL" id="DS022252">
    <property type="protein sequence ID" value="EWG48856.1"/>
    <property type="molecule type" value="Genomic_DNA"/>
</dbReference>
<dbReference type="AlphaFoldDB" id="W7MCW2"/>
<dbReference type="VEuPathDB" id="FungiDB:FVEG_08512"/>
<dbReference type="RefSeq" id="XP_018755047.1">
    <property type="nucleotide sequence ID" value="XM_018897400.1"/>
</dbReference>
<evidence type="ECO:0000313" key="1">
    <source>
        <dbReference type="EMBL" id="EWG48856.1"/>
    </source>
</evidence>
<feature type="non-terminal residue" evidence="1">
    <location>
        <position position="1"/>
    </location>
</feature>
<name>W7MCW2_GIBM7</name>
<dbReference type="KEGG" id="fvr:FVEG_08512"/>
<organism evidence="1 2">
    <name type="scientific">Gibberella moniliformis (strain M3125 / FGSC 7600)</name>
    <name type="common">Maize ear and stalk rot fungus</name>
    <name type="synonym">Fusarium verticillioides</name>
    <dbReference type="NCBI Taxonomy" id="334819"/>
    <lineage>
        <taxon>Eukaryota</taxon>
        <taxon>Fungi</taxon>
        <taxon>Dikarya</taxon>
        <taxon>Ascomycota</taxon>
        <taxon>Pezizomycotina</taxon>
        <taxon>Sordariomycetes</taxon>
        <taxon>Hypocreomycetidae</taxon>
        <taxon>Hypocreales</taxon>
        <taxon>Nectriaceae</taxon>
        <taxon>Fusarium</taxon>
        <taxon>Fusarium fujikuroi species complex</taxon>
    </lineage>
</organism>
<accession>W7MCW2</accession>
<dbReference type="Proteomes" id="UP000009096">
    <property type="component" value="Chromosome 10"/>
</dbReference>
<keyword evidence="2" id="KW-1185">Reference proteome</keyword>
<evidence type="ECO:0000313" key="2">
    <source>
        <dbReference type="Proteomes" id="UP000009096"/>
    </source>
</evidence>
<gene>
    <name evidence="1" type="ORF">FVEG_08512</name>
</gene>
<reference evidence="1 2" key="1">
    <citation type="journal article" date="2010" name="Nature">
        <title>Comparative genomics reveals mobile pathogenicity chromosomes in Fusarium.</title>
        <authorList>
            <person name="Ma L.J."/>
            <person name="van der Does H.C."/>
            <person name="Borkovich K.A."/>
            <person name="Coleman J.J."/>
            <person name="Daboussi M.J."/>
            <person name="Di Pietro A."/>
            <person name="Dufresne M."/>
            <person name="Freitag M."/>
            <person name="Grabherr M."/>
            <person name="Henrissat B."/>
            <person name="Houterman P.M."/>
            <person name="Kang S."/>
            <person name="Shim W.B."/>
            <person name="Woloshuk C."/>
            <person name="Xie X."/>
            <person name="Xu J.R."/>
            <person name="Antoniw J."/>
            <person name="Baker S.E."/>
            <person name="Bluhm B.H."/>
            <person name="Breakspear A."/>
            <person name="Brown D.W."/>
            <person name="Butchko R.A."/>
            <person name="Chapman S."/>
            <person name="Coulson R."/>
            <person name="Coutinho P.M."/>
            <person name="Danchin E.G."/>
            <person name="Diener A."/>
            <person name="Gale L.R."/>
            <person name="Gardiner D.M."/>
            <person name="Goff S."/>
            <person name="Hammond-Kosack K.E."/>
            <person name="Hilburn K."/>
            <person name="Hua-Van A."/>
            <person name="Jonkers W."/>
            <person name="Kazan K."/>
            <person name="Kodira C.D."/>
            <person name="Koehrsen M."/>
            <person name="Kumar L."/>
            <person name="Lee Y.H."/>
            <person name="Li L."/>
            <person name="Manners J.M."/>
            <person name="Miranda-Saavedra D."/>
            <person name="Mukherjee M."/>
            <person name="Park G."/>
            <person name="Park J."/>
            <person name="Park S.Y."/>
            <person name="Proctor R.H."/>
            <person name="Regev A."/>
            <person name="Ruiz-Roldan M.C."/>
            <person name="Sain D."/>
            <person name="Sakthikumar S."/>
            <person name="Sykes S."/>
            <person name="Schwartz D.C."/>
            <person name="Turgeon B.G."/>
            <person name="Wapinski I."/>
            <person name="Yoder O."/>
            <person name="Young S."/>
            <person name="Zeng Q."/>
            <person name="Zhou S."/>
            <person name="Galagan J."/>
            <person name="Cuomo C.A."/>
            <person name="Kistler H.C."/>
            <person name="Rep M."/>
        </authorList>
    </citation>
    <scope>NUCLEOTIDE SEQUENCE [LARGE SCALE GENOMIC DNA]</scope>
    <source>
        <strain evidence="2">M3125 / FGSC 7600</strain>
    </source>
</reference>
<sequence>LCLFICLNCICQLCPLEYCSKHMFVCNFCTYEY</sequence>